<protein>
    <submittedName>
        <fullName evidence="1">TetR/AcrR family transcriptional regulator</fullName>
    </submittedName>
</protein>
<accession>A0ABW3CI89</accession>
<sequence length="50" mass="5480">VPGVRETVQATLDLMRGLGLAALLTDDSARRSRLLRQWATTLDRTLAATE</sequence>
<evidence type="ECO:0000313" key="2">
    <source>
        <dbReference type="Proteomes" id="UP001597083"/>
    </source>
</evidence>
<dbReference type="EMBL" id="JBHTIR010002330">
    <property type="protein sequence ID" value="MFD0853635.1"/>
    <property type="molecule type" value="Genomic_DNA"/>
</dbReference>
<name>A0ABW3CI89_9ACTN</name>
<reference evidence="2" key="1">
    <citation type="journal article" date="2019" name="Int. J. Syst. Evol. Microbiol.">
        <title>The Global Catalogue of Microorganisms (GCM) 10K type strain sequencing project: providing services to taxonomists for standard genome sequencing and annotation.</title>
        <authorList>
            <consortium name="The Broad Institute Genomics Platform"/>
            <consortium name="The Broad Institute Genome Sequencing Center for Infectious Disease"/>
            <person name="Wu L."/>
            <person name="Ma J."/>
        </authorList>
    </citation>
    <scope>NUCLEOTIDE SEQUENCE [LARGE SCALE GENOMIC DNA]</scope>
    <source>
        <strain evidence="2">JCM 31696</strain>
    </source>
</reference>
<organism evidence="1 2">
    <name type="scientific">Actinomadura adrarensis</name>
    <dbReference type="NCBI Taxonomy" id="1819600"/>
    <lineage>
        <taxon>Bacteria</taxon>
        <taxon>Bacillati</taxon>
        <taxon>Actinomycetota</taxon>
        <taxon>Actinomycetes</taxon>
        <taxon>Streptosporangiales</taxon>
        <taxon>Thermomonosporaceae</taxon>
        <taxon>Actinomadura</taxon>
    </lineage>
</organism>
<comment type="caution">
    <text evidence="1">The sequence shown here is derived from an EMBL/GenBank/DDBJ whole genome shotgun (WGS) entry which is preliminary data.</text>
</comment>
<evidence type="ECO:0000313" key="1">
    <source>
        <dbReference type="EMBL" id="MFD0853635.1"/>
    </source>
</evidence>
<keyword evidence="2" id="KW-1185">Reference proteome</keyword>
<feature type="non-terminal residue" evidence="1">
    <location>
        <position position="1"/>
    </location>
</feature>
<dbReference type="Proteomes" id="UP001597083">
    <property type="component" value="Unassembled WGS sequence"/>
</dbReference>
<gene>
    <name evidence="1" type="ORF">ACFQ07_15465</name>
</gene>
<proteinExistence type="predicted"/>